<organism evidence="1 2">
    <name type="scientific">Inquilinus limosus MP06</name>
    <dbReference type="NCBI Taxonomy" id="1398085"/>
    <lineage>
        <taxon>Bacteria</taxon>
        <taxon>Pseudomonadati</taxon>
        <taxon>Pseudomonadota</taxon>
        <taxon>Alphaproteobacteria</taxon>
        <taxon>Rhodospirillales</taxon>
        <taxon>Rhodospirillaceae</taxon>
        <taxon>Inquilinus</taxon>
    </lineage>
</organism>
<protein>
    <submittedName>
        <fullName evidence="1">Uncharacterized protein</fullName>
    </submittedName>
</protein>
<dbReference type="AlphaFoldDB" id="A0A0A0D716"/>
<evidence type="ECO:0000313" key="2">
    <source>
        <dbReference type="Proteomes" id="UP000029995"/>
    </source>
</evidence>
<dbReference type="RefSeq" id="WP_034835018.1">
    <property type="nucleotide sequence ID" value="NZ_JANX01000091.1"/>
</dbReference>
<dbReference type="Proteomes" id="UP000029995">
    <property type="component" value="Unassembled WGS sequence"/>
</dbReference>
<proteinExistence type="predicted"/>
<dbReference type="EMBL" id="JANX01000091">
    <property type="protein sequence ID" value="KGM34456.1"/>
    <property type="molecule type" value="Genomic_DNA"/>
</dbReference>
<comment type="caution">
    <text evidence="1">The sequence shown here is derived from an EMBL/GenBank/DDBJ whole genome shotgun (WGS) entry which is preliminary data.</text>
</comment>
<name>A0A0A0D716_9PROT</name>
<sequence length="94" mass="9353">MDTIGPLTQQIHNDLLALIGERSEDYAAEAGGDPQAVSGALIGALAFLTGQMIAAAAEAGGVAPLLERASANMRVGAEAGIAPAQTIDTGVTVH</sequence>
<reference evidence="1 2" key="1">
    <citation type="submission" date="2014-01" db="EMBL/GenBank/DDBJ databases">
        <title>Genome sequence determination for a cystic fibrosis isolate, Inquilinus limosus.</title>
        <authorList>
            <person name="Pino M."/>
            <person name="Di Conza J."/>
            <person name="Gutkind G."/>
        </authorList>
    </citation>
    <scope>NUCLEOTIDE SEQUENCE [LARGE SCALE GENOMIC DNA]</scope>
    <source>
        <strain evidence="1 2">MP06</strain>
    </source>
</reference>
<gene>
    <name evidence="1" type="ORF">P409_10095</name>
</gene>
<accession>A0A0A0D716</accession>
<dbReference type="OrthoDB" id="7358869at2"/>
<evidence type="ECO:0000313" key="1">
    <source>
        <dbReference type="EMBL" id="KGM34456.1"/>
    </source>
</evidence>